<reference evidence="7" key="2">
    <citation type="submission" date="2016-01" db="EMBL/GenBank/DDBJ databases">
        <title>Complete genome sequence of Agromyces aureus AR33T and comparison with related organisms.</title>
        <authorList>
            <person name="Corretto E."/>
            <person name="Antonielli L."/>
            <person name="Sessitsch A."/>
            <person name="Brader G."/>
        </authorList>
    </citation>
    <scope>NUCLEOTIDE SEQUENCE [LARGE SCALE GENOMIC DNA]</scope>
    <source>
        <strain evidence="7">AR33</strain>
    </source>
</reference>
<feature type="domain" description="Fibronectin type-III" evidence="5">
    <location>
        <begin position="947"/>
        <end position="1021"/>
    </location>
</feature>
<dbReference type="Gene3D" id="2.60.40.10">
    <property type="entry name" value="Immunoglobulins"/>
    <property type="match status" value="1"/>
</dbReference>
<comment type="similarity">
    <text evidence="1">Belongs to the glycosyl hydrolase 2 family.</text>
</comment>
<dbReference type="STRING" id="453304.ATC03_14810"/>
<evidence type="ECO:0000259" key="5">
    <source>
        <dbReference type="SMART" id="SM00060"/>
    </source>
</evidence>
<dbReference type="InterPro" id="IPR036156">
    <property type="entry name" value="Beta-gal/glucu_dom_sf"/>
</dbReference>
<evidence type="ECO:0000256" key="1">
    <source>
        <dbReference type="ARBA" id="ARBA00007401"/>
    </source>
</evidence>
<dbReference type="SMART" id="SM00060">
    <property type="entry name" value="FN3"/>
    <property type="match status" value="3"/>
</dbReference>
<dbReference type="Pfam" id="PF02836">
    <property type="entry name" value="Glyco_hydro_2_C"/>
    <property type="match status" value="1"/>
</dbReference>
<dbReference type="InterPro" id="IPR006102">
    <property type="entry name" value="Ig-like_GH2"/>
</dbReference>
<dbReference type="InterPro" id="IPR006101">
    <property type="entry name" value="Glyco_hydro_2"/>
</dbReference>
<dbReference type="Pfam" id="PF02837">
    <property type="entry name" value="Glyco_hydro_2_N"/>
    <property type="match status" value="1"/>
</dbReference>
<dbReference type="GO" id="GO:0004553">
    <property type="term" value="F:hydrolase activity, hydrolyzing O-glycosyl compounds"/>
    <property type="evidence" value="ECO:0007669"/>
    <property type="project" value="InterPro"/>
</dbReference>
<dbReference type="EMBL" id="CP013979">
    <property type="protein sequence ID" value="ANJ27791.1"/>
    <property type="molecule type" value="Genomic_DNA"/>
</dbReference>
<accession>A0A191WHQ5</accession>
<feature type="domain" description="Fibronectin type-III" evidence="5">
    <location>
        <begin position="1128"/>
        <end position="1205"/>
    </location>
</feature>
<dbReference type="SUPFAM" id="SSF49303">
    <property type="entry name" value="beta-Galactosidase/glucuronidase domain"/>
    <property type="match status" value="1"/>
</dbReference>
<dbReference type="GO" id="GO:0005975">
    <property type="term" value="P:carbohydrate metabolic process"/>
    <property type="evidence" value="ECO:0007669"/>
    <property type="project" value="InterPro"/>
</dbReference>
<dbReference type="PANTHER" id="PTHR42732:SF1">
    <property type="entry name" value="BETA-MANNOSIDASE"/>
    <property type="match status" value="1"/>
</dbReference>
<dbReference type="InterPro" id="IPR006103">
    <property type="entry name" value="Glyco_hydro_2_cat"/>
</dbReference>
<dbReference type="InterPro" id="IPR017853">
    <property type="entry name" value="GH"/>
</dbReference>
<feature type="chain" id="PRO_5008249449" description="Fibronectin type-III domain-containing protein" evidence="4">
    <location>
        <begin position="31"/>
        <end position="1637"/>
    </location>
</feature>
<dbReference type="SUPFAM" id="SSF49785">
    <property type="entry name" value="Galactose-binding domain-like"/>
    <property type="match status" value="1"/>
</dbReference>
<gene>
    <name evidence="6" type="ORF">ATC03_14810</name>
</gene>
<dbReference type="InterPro" id="IPR051913">
    <property type="entry name" value="GH2_Domain-Containing"/>
</dbReference>
<dbReference type="KEGG" id="agy:ATC03_14810"/>
<proteinExistence type="inferred from homology"/>
<keyword evidence="2" id="KW-0378">Hydrolase</keyword>
<dbReference type="Pfam" id="PF00703">
    <property type="entry name" value="Glyco_hydro_2"/>
    <property type="match status" value="1"/>
</dbReference>
<dbReference type="PANTHER" id="PTHR42732">
    <property type="entry name" value="BETA-GALACTOSIDASE"/>
    <property type="match status" value="1"/>
</dbReference>
<reference evidence="6 7" key="1">
    <citation type="journal article" date="2016" name="Int. J. Syst. Evol. Microbiol.">
        <title>Agromyces aureus sp. nov., isolated from the rhizosphere of Salix caprea L. grown in a heavy-metal-contaminated soil.</title>
        <authorList>
            <person name="Corretto E."/>
            <person name="Antonielli L."/>
            <person name="Sessitsch A."/>
            <person name="Compant S."/>
            <person name="Gorfer M."/>
            <person name="Kuffner M."/>
            <person name="Brader G."/>
        </authorList>
    </citation>
    <scope>NUCLEOTIDE SEQUENCE [LARGE SCALE GENOMIC DNA]</scope>
    <source>
        <strain evidence="6 7">AR33</strain>
    </source>
</reference>
<dbReference type="Proteomes" id="UP000078437">
    <property type="component" value="Chromosome"/>
</dbReference>
<evidence type="ECO:0000256" key="3">
    <source>
        <dbReference type="ARBA" id="ARBA00023295"/>
    </source>
</evidence>
<dbReference type="InterPro" id="IPR008979">
    <property type="entry name" value="Galactose-bd-like_sf"/>
</dbReference>
<organism evidence="6 7">
    <name type="scientific">Agromyces aureus</name>
    <dbReference type="NCBI Taxonomy" id="453304"/>
    <lineage>
        <taxon>Bacteria</taxon>
        <taxon>Bacillati</taxon>
        <taxon>Actinomycetota</taxon>
        <taxon>Actinomycetes</taxon>
        <taxon>Micrococcales</taxon>
        <taxon>Microbacteriaceae</taxon>
        <taxon>Agromyces</taxon>
    </lineage>
</organism>
<keyword evidence="7" id="KW-1185">Reference proteome</keyword>
<evidence type="ECO:0000256" key="4">
    <source>
        <dbReference type="SAM" id="SignalP"/>
    </source>
</evidence>
<dbReference type="Gene3D" id="2.60.120.260">
    <property type="entry name" value="Galactose-binding domain-like"/>
    <property type="match status" value="1"/>
</dbReference>
<dbReference type="InterPro" id="IPR003961">
    <property type="entry name" value="FN3_dom"/>
</dbReference>
<evidence type="ECO:0000256" key="2">
    <source>
        <dbReference type="ARBA" id="ARBA00022801"/>
    </source>
</evidence>
<keyword evidence="3" id="KW-0326">Glycosidase</keyword>
<dbReference type="RefSeq" id="WP_067878707.1">
    <property type="nucleotide sequence ID" value="NZ_CP013979.1"/>
</dbReference>
<keyword evidence="4" id="KW-0732">Signal</keyword>
<dbReference type="InterPro" id="IPR013783">
    <property type="entry name" value="Ig-like_fold"/>
</dbReference>
<name>A0A191WHQ5_9MICO</name>
<dbReference type="Gene3D" id="3.20.20.80">
    <property type="entry name" value="Glycosidases"/>
    <property type="match status" value="1"/>
</dbReference>
<dbReference type="PRINTS" id="PR00132">
    <property type="entry name" value="GLHYDRLASE2"/>
</dbReference>
<dbReference type="SUPFAM" id="SSF51445">
    <property type="entry name" value="(Trans)glycosidases"/>
    <property type="match status" value="1"/>
</dbReference>
<feature type="signal peptide" evidence="4">
    <location>
        <begin position="1"/>
        <end position="30"/>
    </location>
</feature>
<sequence>MRPTTTFRLAAATLAVVLIPGLGMSTAANAADIPGSVGPGATFLEPFASDLSGWSPITGATSEWTVSGGTVGIDTRSQSSGRYIRPTQALNLPDAYELRTHMKVDAVGADGTVTVMLDMRDVVNWKSGGVSPQFTGFGSNGYGQFRISKPITGSYACSGISPAKAGTWVDLTVRRAAGVTAVYADGALIGATAAPTAGGTIGIGSYKSKVTFGAISIDPLPSTPAGHPAASAGCPWTVPVVPPTEPDPAPGDGEVSGDGEWVAATASTSDRPGHEVTDGQSKISLDGEWKFKAEDLAKQADPAAPDVDGVQQEWQKPATDVSEWDTQQVPGNWSVHDAYGAYKGNGWYRRTFESGDLSAAAGERAWLKFGAVYEDATVWLNGAQLGEHSGGYTPFDFDVTDYLVDGENTLVVRADNTFEQGAWWSWGGISRSVELVKTGEIVVDRQQIVATPDLTAGTAHIASTVFLENAGDDARTVSLTGTITDAATGAVIASGLTAQAEVPANGAAQAVLSTDLAAGSYELWNMDDPNLYRLDLTLDSPADADDAAQSDRFGIRKFEIDGTAMKLNGEILKLAGANRVSDDPSNGNLEPTWLVRRDLDRMKASGLNLARIMHYAQAPELLDYADEIGMLLIDEVPVWQNGRHLTNDLEEIKVEFREMVERDFNHASIFAHSVANEIESRSEYGRVYLQKMADYSHSVDPTRFVTYASNLVYYSTTPEQDGAQYMDFVSMNLYGNFSAAPDTVHALYPDKPLFISEYSPDGYTFGTNRETLDSSTGSGAAAQSFEARPFVFGWSQWTYNDYRSKFSGSSENLTRGWGNIDLWGRLKAAYFETQAANAPVKTFTVGDVAVADGGGLGVVSITPIGAVPADGPGYALRDYRVSLQAFGATGAVVGGALVDLPEVATGAAAFDVPVAWHATGAATRVRATLLSPTGYEVAAAVSDASKAAAPEIREVVAANGALRVRFDDEAAIGKYRVTATAPDGTVTTVTTRESFADLTGLVNGTEYAIAVAAVDANALAGAADAATGTPQASLLPPGPKAMHLEPIEGGLVLGYSSQNRTGTFEVHVTDADSGADIESYTTTNRPSTRIEGLDAGTAVEVRIREVTSAGAAVTEWSDALRGTPVAADTAPELDVRGVIAGTDEAGIVITPSTRTERYLVTVTGEGVDASYPVERASVDLVPIEGLTADREYAVTIAAQGAGGTSEAWSGRVRTAAERSTDEATVPANVHATNRGDDAFLAWDDSGADGYIVTATVCGETTATTVIGAEYGVGKIGQRPGTYAVAAILGSSVSPASEPVIVPGEPRCPFVVTIGEKTPRADGSVPFKTAGSWASSSLTAPGGYASIYADLSGAPGANATWTAPKVQSEVRYRIGIALPANGISSKAATYTVKAANGDVPISVDQVARGGGWVDLGEFTFDATHQPTVVVTGSGGFLRASAVRFTDTSTAGLPTAPVPGFADQEIAPDEAITGTGTTEGNTVVVTAADGTVLGEGAVDADLDWSITAAAPFMAGTYADAVATETDADGWTGTATATLTVTAAPAIEVSVTATSRCIAGKAVLQVNAANNGDTPVDVRLEGVYGTKTLTAVQGGKSGFHAFTTRVKDLPAGQTDITVTAVIDGTTQTVHLVAANTARTC</sequence>
<evidence type="ECO:0000313" key="6">
    <source>
        <dbReference type="EMBL" id="ANJ27791.1"/>
    </source>
</evidence>
<feature type="domain" description="Fibronectin type-III" evidence="5">
    <location>
        <begin position="1036"/>
        <end position="1112"/>
    </location>
</feature>
<dbReference type="InterPro" id="IPR033803">
    <property type="entry name" value="CBD-like_Golvesin-Xly"/>
</dbReference>
<protein>
    <recommendedName>
        <fullName evidence="5">Fibronectin type-III domain-containing protein</fullName>
    </recommendedName>
</protein>
<dbReference type="InterPro" id="IPR006104">
    <property type="entry name" value="Glyco_hydro_2_N"/>
</dbReference>
<evidence type="ECO:0000313" key="7">
    <source>
        <dbReference type="Proteomes" id="UP000078437"/>
    </source>
</evidence>
<dbReference type="Pfam" id="PF25275">
    <property type="entry name" value="Golvesin_C"/>
    <property type="match status" value="1"/>
</dbReference>